<evidence type="ECO:0000313" key="1">
    <source>
        <dbReference type="EMBL" id="GLI03800.1"/>
    </source>
</evidence>
<gene>
    <name evidence="1" type="ORF">Pa4123_90800</name>
</gene>
<protein>
    <submittedName>
        <fullName evidence="1">Uncharacterized protein</fullName>
    </submittedName>
</protein>
<sequence length="53" mass="5244">MIAKIRDHMATFASIVILDPGTSSGDEGAAPAATASTVGIGIGAKEGGTICRR</sequence>
<reference evidence="1" key="1">
    <citation type="submission" date="2022-12" db="EMBL/GenBank/DDBJ databases">
        <title>New Phytohabitans aurantiacus sp. RD004123 nov., an actinomycete isolated from soil.</title>
        <authorList>
            <person name="Triningsih D.W."/>
            <person name="Harunari E."/>
            <person name="Igarashi Y."/>
        </authorList>
    </citation>
    <scope>NUCLEOTIDE SEQUENCE</scope>
    <source>
        <strain evidence="1">RD004123</strain>
    </source>
</reference>
<evidence type="ECO:0000313" key="2">
    <source>
        <dbReference type="Proteomes" id="UP001144280"/>
    </source>
</evidence>
<proteinExistence type="predicted"/>
<dbReference type="Proteomes" id="UP001144280">
    <property type="component" value="Unassembled WGS sequence"/>
</dbReference>
<comment type="caution">
    <text evidence="1">The sequence shown here is derived from an EMBL/GenBank/DDBJ whole genome shotgun (WGS) entry which is preliminary data.</text>
</comment>
<organism evidence="1 2">
    <name type="scientific">Phytohabitans aurantiacus</name>
    <dbReference type="NCBI Taxonomy" id="3016789"/>
    <lineage>
        <taxon>Bacteria</taxon>
        <taxon>Bacillati</taxon>
        <taxon>Actinomycetota</taxon>
        <taxon>Actinomycetes</taxon>
        <taxon>Micromonosporales</taxon>
        <taxon>Micromonosporaceae</taxon>
    </lineage>
</organism>
<name>A0ABQ5RCV4_9ACTN</name>
<dbReference type="EMBL" id="BSDI01000102">
    <property type="protein sequence ID" value="GLI03800.1"/>
    <property type="molecule type" value="Genomic_DNA"/>
</dbReference>
<keyword evidence="2" id="KW-1185">Reference proteome</keyword>
<accession>A0ABQ5RCV4</accession>